<dbReference type="Proteomes" id="UP000095765">
    <property type="component" value="Unassembled WGS sequence"/>
</dbReference>
<dbReference type="SMART" id="SM00530">
    <property type="entry name" value="HTH_XRE"/>
    <property type="match status" value="1"/>
</dbReference>
<evidence type="ECO:0000313" key="8">
    <source>
        <dbReference type="Proteomes" id="UP000260828"/>
    </source>
</evidence>
<evidence type="ECO:0000313" key="7">
    <source>
        <dbReference type="Proteomes" id="UP000196386"/>
    </source>
</evidence>
<keyword evidence="1" id="KW-0238">DNA-binding</keyword>
<reference evidence="4" key="3">
    <citation type="journal article" date="2018" name="BMC Genomics">
        <title>Whole genome sequencing and function prediction of 133 gut anaerobes isolated from chicken caecum in pure cultures.</title>
        <authorList>
            <person name="Medvecky M."/>
            <person name="Cejkova D."/>
            <person name="Polansky O."/>
            <person name="Karasova D."/>
            <person name="Kubasova T."/>
            <person name="Cizek A."/>
            <person name="Rychlik I."/>
        </authorList>
    </citation>
    <scope>NUCLEOTIDE SEQUENCE</scope>
    <source>
        <strain evidence="4">An175</strain>
    </source>
</reference>
<dbReference type="EMBL" id="QVME01000001">
    <property type="protein sequence ID" value="RGE70296.1"/>
    <property type="molecule type" value="Genomic_DNA"/>
</dbReference>
<dbReference type="PANTHER" id="PTHR46558:SF11">
    <property type="entry name" value="HTH-TYPE TRANSCRIPTIONAL REGULATOR XRE"/>
    <property type="match status" value="1"/>
</dbReference>
<evidence type="ECO:0000313" key="4">
    <source>
        <dbReference type="EMBL" id="OUP68923.1"/>
    </source>
</evidence>
<feature type="domain" description="HTH cro/C1-type" evidence="2">
    <location>
        <begin position="5"/>
        <end position="59"/>
    </location>
</feature>
<dbReference type="GeneID" id="72464932"/>
<reference evidence="5 8" key="4">
    <citation type="submission" date="2018-08" db="EMBL/GenBank/DDBJ databases">
        <title>A genome reference for cultivated species of the human gut microbiota.</title>
        <authorList>
            <person name="Zou Y."/>
            <person name="Xue W."/>
            <person name="Luo G."/>
        </authorList>
    </citation>
    <scope>NUCLEOTIDE SEQUENCE [LARGE SCALE GENOMIC DNA]</scope>
    <source>
        <strain evidence="5 8">TF05-12AC</strain>
    </source>
</reference>
<dbReference type="EMBL" id="CZBE01000020">
    <property type="protein sequence ID" value="CUQ00252.1"/>
    <property type="molecule type" value="Genomic_DNA"/>
</dbReference>
<dbReference type="SUPFAM" id="SSF47413">
    <property type="entry name" value="lambda repressor-like DNA-binding domains"/>
    <property type="match status" value="1"/>
</dbReference>
<evidence type="ECO:0000313" key="3">
    <source>
        <dbReference type="EMBL" id="CUQ00252.1"/>
    </source>
</evidence>
<dbReference type="Pfam" id="PF01381">
    <property type="entry name" value="HTH_3"/>
    <property type="match status" value="1"/>
</dbReference>
<dbReference type="PANTHER" id="PTHR46558">
    <property type="entry name" value="TRACRIPTIONAL REGULATORY PROTEIN-RELATED-RELATED"/>
    <property type="match status" value="1"/>
</dbReference>
<gene>
    <name evidence="3" type="primary">immR_8</name>
    <name evidence="4" type="ORF">B5F11_11260</name>
    <name evidence="5" type="ORF">DXC40_04395</name>
    <name evidence="3" type="ORF">ERS852551_02719</name>
</gene>
<dbReference type="Proteomes" id="UP000260828">
    <property type="component" value="Unassembled WGS sequence"/>
</dbReference>
<accession>A0A174SRJ5</accession>
<dbReference type="PROSITE" id="PS50943">
    <property type="entry name" value="HTH_CROC1"/>
    <property type="match status" value="1"/>
</dbReference>
<name>A0A174SRJ5_9FIRM</name>
<dbReference type="CDD" id="cd00093">
    <property type="entry name" value="HTH_XRE"/>
    <property type="match status" value="1"/>
</dbReference>
<dbReference type="EMBL" id="NFKP01000013">
    <property type="protein sequence ID" value="OUP68923.1"/>
    <property type="molecule type" value="Genomic_DNA"/>
</dbReference>
<evidence type="ECO:0000256" key="1">
    <source>
        <dbReference type="ARBA" id="ARBA00023125"/>
    </source>
</evidence>
<evidence type="ECO:0000259" key="2">
    <source>
        <dbReference type="PROSITE" id="PS50943"/>
    </source>
</evidence>
<dbReference type="InterPro" id="IPR010982">
    <property type="entry name" value="Lambda_DNA-bd_dom_sf"/>
</dbReference>
<dbReference type="InterPro" id="IPR001387">
    <property type="entry name" value="Cro/C1-type_HTH"/>
</dbReference>
<dbReference type="AlphaFoldDB" id="A0A174SRJ5"/>
<dbReference type="Gene3D" id="1.10.260.40">
    <property type="entry name" value="lambda repressor-like DNA-binding domains"/>
    <property type="match status" value="1"/>
</dbReference>
<dbReference type="RefSeq" id="WP_006874969.1">
    <property type="nucleotide sequence ID" value="NZ_CABIWA010000001.1"/>
</dbReference>
<reference evidence="3 6" key="1">
    <citation type="submission" date="2015-09" db="EMBL/GenBank/DDBJ databases">
        <authorList>
            <consortium name="Pathogen Informatics"/>
        </authorList>
    </citation>
    <scope>NUCLEOTIDE SEQUENCE [LARGE SCALE GENOMIC DNA]</scope>
    <source>
        <strain evidence="3 6">2789STDY5834939</strain>
    </source>
</reference>
<sequence length="70" mass="8114">MNERIRNMREDKDLSQKDMAEILHVSQTTYSDYELGKINIPTQTLIKLASFHHTSIDYLLGLTDNPASYQ</sequence>
<evidence type="ECO:0000313" key="5">
    <source>
        <dbReference type="EMBL" id="RGE70296.1"/>
    </source>
</evidence>
<organism evidence="3 6">
    <name type="scientific">Anaerotruncus colihominis</name>
    <dbReference type="NCBI Taxonomy" id="169435"/>
    <lineage>
        <taxon>Bacteria</taxon>
        <taxon>Bacillati</taxon>
        <taxon>Bacillota</taxon>
        <taxon>Clostridia</taxon>
        <taxon>Eubacteriales</taxon>
        <taxon>Oscillospiraceae</taxon>
        <taxon>Anaerotruncus</taxon>
    </lineage>
</organism>
<evidence type="ECO:0000313" key="6">
    <source>
        <dbReference type="Proteomes" id="UP000095765"/>
    </source>
</evidence>
<protein>
    <submittedName>
        <fullName evidence="3 4">Transcriptional regulator</fullName>
    </submittedName>
    <submittedName>
        <fullName evidence="5">XRE family transcriptional regulator</fullName>
    </submittedName>
</protein>
<reference evidence="7" key="2">
    <citation type="submission" date="2017-04" db="EMBL/GenBank/DDBJ databases">
        <title>Function of individual gut microbiota members based on whole genome sequencing of pure cultures obtained from chicken caecum.</title>
        <authorList>
            <person name="Medvecky M."/>
            <person name="Cejkova D."/>
            <person name="Polansky O."/>
            <person name="Karasova D."/>
            <person name="Kubasova T."/>
            <person name="Cizek A."/>
            <person name="Rychlik I."/>
        </authorList>
    </citation>
    <scope>NUCLEOTIDE SEQUENCE [LARGE SCALE GENOMIC DNA]</scope>
    <source>
        <strain evidence="7">An175</strain>
    </source>
</reference>
<dbReference type="Proteomes" id="UP000196386">
    <property type="component" value="Unassembled WGS sequence"/>
</dbReference>
<proteinExistence type="predicted"/>
<dbReference type="OrthoDB" id="2064916at2"/>
<dbReference type="GO" id="GO:0003677">
    <property type="term" value="F:DNA binding"/>
    <property type="evidence" value="ECO:0007669"/>
    <property type="project" value="UniProtKB-KW"/>
</dbReference>